<organism evidence="1 2">
    <name type="scientific">Byssothecium circinans</name>
    <dbReference type="NCBI Taxonomy" id="147558"/>
    <lineage>
        <taxon>Eukaryota</taxon>
        <taxon>Fungi</taxon>
        <taxon>Dikarya</taxon>
        <taxon>Ascomycota</taxon>
        <taxon>Pezizomycotina</taxon>
        <taxon>Dothideomycetes</taxon>
        <taxon>Pleosporomycetidae</taxon>
        <taxon>Pleosporales</taxon>
        <taxon>Massarineae</taxon>
        <taxon>Massarinaceae</taxon>
        <taxon>Byssothecium</taxon>
    </lineage>
</organism>
<sequence>MPPPPSPASSQPPLKPFPLLALPKELRLQIYESISPTPQHWIFPHATQHPLFASPFPSANGTIILVVQQVSNAILATCQQVYDEAHVIITKRRRNEVRLDVPKVIIDLAILHVLPQKAGLFAMATMLRELRRMGCGEGNGGRMGVHHVQHGGSGLVELASKDDWSASFSDPTDRLTLFVHLCALSLQSSPAFAIDICLFGPTYTTLPAEAHLSTQLSRLCGLSGGHFQDLDIAVGIADPRFFPTLSEHRTWEDRLIAVMKEMDKYMEDVIEFLEITTVRIGRAKRLTEKDWEDRVKELEEDVGGIGVDVVKRRCGPIPSTQIIFKGSMLISISEPLKLGDSTLHQPQVHESPPRQAITGTLNGVLNILWSTGAINVEADSIVRSHLEVAAPQIQELQQEVEFGVQDIFPSDELLAQQPRRERLSCLAFACEDISPPDHQIEEAATLDERREHVRVHYDLWKLPLNLALDNTFRLIVDEPASEQNGGADAGRGRDKGDGRCAHIIIVLEDVPIVGRFQDGELLRIVDREVLRLLGEELIHHQAQLLGEVQEAEDLAHGVGLVVEVCGDEVSV</sequence>
<evidence type="ECO:0000313" key="1">
    <source>
        <dbReference type="EMBL" id="KAF1957579.1"/>
    </source>
</evidence>
<accession>A0A6A5U0V2</accession>
<dbReference type="Proteomes" id="UP000800035">
    <property type="component" value="Unassembled WGS sequence"/>
</dbReference>
<dbReference type="OrthoDB" id="5314997at2759"/>
<dbReference type="AlphaFoldDB" id="A0A6A5U0V2"/>
<evidence type="ECO:0008006" key="3">
    <source>
        <dbReference type="Google" id="ProtNLM"/>
    </source>
</evidence>
<name>A0A6A5U0V2_9PLEO</name>
<reference evidence="1" key="1">
    <citation type="journal article" date="2020" name="Stud. Mycol.">
        <title>101 Dothideomycetes genomes: a test case for predicting lifestyles and emergence of pathogens.</title>
        <authorList>
            <person name="Haridas S."/>
            <person name="Albert R."/>
            <person name="Binder M."/>
            <person name="Bloem J."/>
            <person name="Labutti K."/>
            <person name="Salamov A."/>
            <person name="Andreopoulos B."/>
            <person name="Baker S."/>
            <person name="Barry K."/>
            <person name="Bills G."/>
            <person name="Bluhm B."/>
            <person name="Cannon C."/>
            <person name="Castanera R."/>
            <person name="Culley D."/>
            <person name="Daum C."/>
            <person name="Ezra D."/>
            <person name="Gonzalez J."/>
            <person name="Henrissat B."/>
            <person name="Kuo A."/>
            <person name="Liang C."/>
            <person name="Lipzen A."/>
            <person name="Lutzoni F."/>
            <person name="Magnuson J."/>
            <person name="Mondo S."/>
            <person name="Nolan M."/>
            <person name="Ohm R."/>
            <person name="Pangilinan J."/>
            <person name="Park H.-J."/>
            <person name="Ramirez L."/>
            <person name="Alfaro M."/>
            <person name="Sun H."/>
            <person name="Tritt A."/>
            <person name="Yoshinaga Y."/>
            <person name="Zwiers L.-H."/>
            <person name="Turgeon B."/>
            <person name="Goodwin S."/>
            <person name="Spatafora J."/>
            <person name="Crous P."/>
            <person name="Grigoriev I."/>
        </authorList>
    </citation>
    <scope>NUCLEOTIDE SEQUENCE</scope>
    <source>
        <strain evidence="1">CBS 675.92</strain>
    </source>
</reference>
<protein>
    <recommendedName>
        <fullName evidence="3">F-box domain-containing protein</fullName>
    </recommendedName>
</protein>
<gene>
    <name evidence="1" type="ORF">CC80DRAFT_534798</name>
</gene>
<proteinExistence type="predicted"/>
<evidence type="ECO:0000313" key="2">
    <source>
        <dbReference type="Proteomes" id="UP000800035"/>
    </source>
</evidence>
<dbReference type="EMBL" id="ML976989">
    <property type="protein sequence ID" value="KAF1957579.1"/>
    <property type="molecule type" value="Genomic_DNA"/>
</dbReference>
<keyword evidence="2" id="KW-1185">Reference proteome</keyword>